<evidence type="ECO:0000313" key="3">
    <source>
        <dbReference type="EMBL" id="KAE9985370.1"/>
    </source>
</evidence>
<evidence type="ECO:0000313" key="4">
    <source>
        <dbReference type="EMBL" id="KAE9988327.1"/>
    </source>
</evidence>
<protein>
    <submittedName>
        <fullName evidence="2">Uncharacterized protein</fullName>
    </submittedName>
</protein>
<accession>A0A8H3UA47</accession>
<dbReference type="EMBL" id="WNWR01000215">
    <property type="protein sequence ID" value="KAE9988327.1"/>
    <property type="molecule type" value="Genomic_DNA"/>
</dbReference>
<dbReference type="EMBL" id="WNWQ01000007">
    <property type="protein sequence ID" value="KAE9985370.1"/>
    <property type="molecule type" value="Genomic_DNA"/>
</dbReference>
<keyword evidence="6" id="KW-1185">Reference proteome</keyword>
<evidence type="ECO:0000256" key="1">
    <source>
        <dbReference type="SAM" id="SignalP"/>
    </source>
</evidence>
<dbReference type="Proteomes" id="UP000433883">
    <property type="component" value="Unassembled WGS sequence"/>
</dbReference>
<comment type="caution">
    <text evidence="2">The sequence shown here is derived from an EMBL/GenBank/DDBJ whole genome shotgun (WGS) entry which is preliminary data.</text>
</comment>
<dbReference type="AlphaFoldDB" id="A0A8H3UA47"/>
<reference evidence="2 5" key="1">
    <citation type="submission" date="2018-12" db="EMBL/GenBank/DDBJ databases">
        <title>Venturia inaequalis Genome Resource.</title>
        <authorList>
            <person name="Lichtner F.J."/>
        </authorList>
    </citation>
    <scope>NUCLEOTIDE SEQUENCE [LARGE SCALE GENOMIC DNA]</scope>
    <source>
        <strain evidence="2 5">120213</strain>
        <strain evidence="3">Bline_iso_100314</strain>
        <strain evidence="4 6">DMI_063113</strain>
    </source>
</reference>
<feature type="signal peptide" evidence="1">
    <location>
        <begin position="1"/>
        <end position="18"/>
    </location>
</feature>
<evidence type="ECO:0000313" key="6">
    <source>
        <dbReference type="Proteomes" id="UP000490939"/>
    </source>
</evidence>
<keyword evidence="1" id="KW-0732">Signal</keyword>
<dbReference type="EMBL" id="WNWS01000551">
    <property type="protein sequence ID" value="KAE9965923.1"/>
    <property type="molecule type" value="Genomic_DNA"/>
</dbReference>
<dbReference type="Proteomes" id="UP000447873">
    <property type="component" value="Unassembled WGS sequence"/>
</dbReference>
<dbReference type="Proteomes" id="UP000490939">
    <property type="component" value="Unassembled WGS sequence"/>
</dbReference>
<proteinExistence type="predicted"/>
<feature type="chain" id="PRO_5044690533" evidence="1">
    <location>
        <begin position="19"/>
        <end position="132"/>
    </location>
</feature>
<gene>
    <name evidence="3" type="ORF">BLS_008309</name>
    <name evidence="4" type="ORF">EG327_003396</name>
    <name evidence="2" type="ORF">EG328_009300</name>
</gene>
<evidence type="ECO:0000313" key="2">
    <source>
        <dbReference type="EMBL" id="KAE9965923.1"/>
    </source>
</evidence>
<evidence type="ECO:0000313" key="5">
    <source>
        <dbReference type="Proteomes" id="UP000447873"/>
    </source>
</evidence>
<name>A0A8H3UA47_VENIN</name>
<sequence length="132" mass="14628">MRLTVTLLVASLAASVSAASYELCCCTKTQKDGTYKCDHDATQKVADDKKGFFAFTPRYWINLTKGGAPIYQGSDYIYATGKNYEDTKIGPKEMRGYCRRQGADVDQYCWSPGNQWTYNYKGDKIGGNGKGA</sequence>
<organism evidence="2 5">
    <name type="scientific">Venturia inaequalis</name>
    <name type="common">Apple scab fungus</name>
    <dbReference type="NCBI Taxonomy" id="5025"/>
    <lineage>
        <taxon>Eukaryota</taxon>
        <taxon>Fungi</taxon>
        <taxon>Dikarya</taxon>
        <taxon>Ascomycota</taxon>
        <taxon>Pezizomycotina</taxon>
        <taxon>Dothideomycetes</taxon>
        <taxon>Pleosporomycetidae</taxon>
        <taxon>Venturiales</taxon>
        <taxon>Venturiaceae</taxon>
        <taxon>Venturia</taxon>
    </lineage>
</organism>